<sequence>MTMLNDNAGETSGNVPRAGSDFGNDHAYNGLPTRRLRLNQKPHHLALHIGDFYVCQPPIDKQVGKKGSLEDLSERGPCPPLVSNSERTEASADVN</sequence>
<dbReference type="EMBL" id="CAAALY010034806">
    <property type="protein sequence ID" value="VEL17916.1"/>
    <property type="molecule type" value="Genomic_DNA"/>
</dbReference>
<dbReference type="AlphaFoldDB" id="A0A3S5AJ36"/>
<feature type="region of interest" description="Disordered" evidence="1">
    <location>
        <begin position="63"/>
        <end position="95"/>
    </location>
</feature>
<name>A0A3S5AJ36_9PLAT</name>
<organism evidence="2 3">
    <name type="scientific">Protopolystoma xenopodis</name>
    <dbReference type="NCBI Taxonomy" id="117903"/>
    <lineage>
        <taxon>Eukaryota</taxon>
        <taxon>Metazoa</taxon>
        <taxon>Spiralia</taxon>
        <taxon>Lophotrochozoa</taxon>
        <taxon>Platyhelminthes</taxon>
        <taxon>Monogenea</taxon>
        <taxon>Polyopisthocotylea</taxon>
        <taxon>Polystomatidea</taxon>
        <taxon>Polystomatidae</taxon>
        <taxon>Protopolystoma</taxon>
    </lineage>
</organism>
<gene>
    <name evidence="2" type="ORF">PXEA_LOCUS11356</name>
</gene>
<evidence type="ECO:0000313" key="2">
    <source>
        <dbReference type="EMBL" id="VEL17916.1"/>
    </source>
</evidence>
<feature type="compositionally biased region" description="Polar residues" evidence="1">
    <location>
        <begin position="1"/>
        <end position="14"/>
    </location>
</feature>
<keyword evidence="3" id="KW-1185">Reference proteome</keyword>
<protein>
    <submittedName>
        <fullName evidence="2">Uncharacterized protein</fullName>
    </submittedName>
</protein>
<dbReference type="Proteomes" id="UP000784294">
    <property type="component" value="Unassembled WGS sequence"/>
</dbReference>
<comment type="caution">
    <text evidence="2">The sequence shown here is derived from an EMBL/GenBank/DDBJ whole genome shotgun (WGS) entry which is preliminary data.</text>
</comment>
<reference evidence="2" key="1">
    <citation type="submission" date="2018-11" db="EMBL/GenBank/DDBJ databases">
        <authorList>
            <consortium name="Pathogen Informatics"/>
        </authorList>
    </citation>
    <scope>NUCLEOTIDE SEQUENCE</scope>
</reference>
<evidence type="ECO:0000256" key="1">
    <source>
        <dbReference type="SAM" id="MobiDB-lite"/>
    </source>
</evidence>
<feature type="compositionally biased region" description="Basic and acidic residues" evidence="1">
    <location>
        <begin position="86"/>
        <end position="95"/>
    </location>
</feature>
<accession>A0A3S5AJ36</accession>
<proteinExistence type="predicted"/>
<feature type="region of interest" description="Disordered" evidence="1">
    <location>
        <begin position="1"/>
        <end position="34"/>
    </location>
</feature>
<evidence type="ECO:0000313" key="3">
    <source>
        <dbReference type="Proteomes" id="UP000784294"/>
    </source>
</evidence>